<dbReference type="EMBL" id="CM051396">
    <property type="protein sequence ID" value="KAJ4723929.1"/>
    <property type="molecule type" value="Genomic_DNA"/>
</dbReference>
<sequence>GTASCRAAATVSGGGFVKGVVSYMVKDSLEATPMSTISCITLLNKFNVKDLGSVKERVVDFSLDEVRLLCFAVANITSCILFVVIFFCFIRLMIGVLHILKHACLRFY</sequence>
<keyword evidence="2" id="KW-1185">Reference proteome</keyword>
<organism evidence="1 2">
    <name type="scientific">Melia azedarach</name>
    <name type="common">Chinaberry tree</name>
    <dbReference type="NCBI Taxonomy" id="155640"/>
    <lineage>
        <taxon>Eukaryota</taxon>
        <taxon>Viridiplantae</taxon>
        <taxon>Streptophyta</taxon>
        <taxon>Embryophyta</taxon>
        <taxon>Tracheophyta</taxon>
        <taxon>Spermatophyta</taxon>
        <taxon>Magnoliopsida</taxon>
        <taxon>eudicotyledons</taxon>
        <taxon>Gunneridae</taxon>
        <taxon>Pentapetalae</taxon>
        <taxon>rosids</taxon>
        <taxon>malvids</taxon>
        <taxon>Sapindales</taxon>
        <taxon>Meliaceae</taxon>
        <taxon>Melia</taxon>
    </lineage>
</organism>
<protein>
    <submittedName>
        <fullName evidence="1">DUF674 family protein</fullName>
    </submittedName>
</protein>
<evidence type="ECO:0000313" key="1">
    <source>
        <dbReference type="EMBL" id="KAJ4723929.1"/>
    </source>
</evidence>
<reference evidence="1 2" key="1">
    <citation type="journal article" date="2023" name="Science">
        <title>Complex scaffold remodeling in plant triterpene biosynthesis.</title>
        <authorList>
            <person name="De La Pena R."/>
            <person name="Hodgson H."/>
            <person name="Liu J.C."/>
            <person name="Stephenson M.J."/>
            <person name="Martin A.C."/>
            <person name="Owen C."/>
            <person name="Harkess A."/>
            <person name="Leebens-Mack J."/>
            <person name="Jimenez L.E."/>
            <person name="Osbourn A."/>
            <person name="Sattely E.S."/>
        </authorList>
    </citation>
    <scope>NUCLEOTIDE SEQUENCE [LARGE SCALE GENOMIC DNA]</scope>
    <source>
        <strain evidence="2">cv. JPN11</strain>
        <tissue evidence="1">Leaf</tissue>
    </source>
</reference>
<accession>A0ACC1YLL4</accession>
<name>A0ACC1YLL4_MELAZ</name>
<dbReference type="Proteomes" id="UP001164539">
    <property type="component" value="Chromosome 3"/>
</dbReference>
<gene>
    <name evidence="1" type="ORF">OWV82_007246</name>
</gene>
<evidence type="ECO:0000313" key="2">
    <source>
        <dbReference type="Proteomes" id="UP001164539"/>
    </source>
</evidence>
<feature type="non-terminal residue" evidence="1">
    <location>
        <position position="1"/>
    </location>
</feature>
<proteinExistence type="predicted"/>
<comment type="caution">
    <text evidence="1">The sequence shown here is derived from an EMBL/GenBank/DDBJ whole genome shotgun (WGS) entry which is preliminary data.</text>
</comment>